<dbReference type="EMBL" id="CAFBNB010000134">
    <property type="protein sequence ID" value="CAB4932804.1"/>
    <property type="molecule type" value="Genomic_DNA"/>
</dbReference>
<organism evidence="2">
    <name type="scientific">freshwater metagenome</name>
    <dbReference type="NCBI Taxonomy" id="449393"/>
    <lineage>
        <taxon>unclassified sequences</taxon>
        <taxon>metagenomes</taxon>
        <taxon>ecological metagenomes</taxon>
    </lineage>
</organism>
<sequence length="772" mass="77845">MATDAKHGEKYQGSFSSRGTARRGRPRARAIGLAAALATTTLVALPSGPAAAAPSAGDYCAETSPTAVDPEFFDGGDGLSSGTAFEVSTATQLAGIAADDYCLNKFFKLTKSISLSEFPEWAPIGGSAQFTGGFDGQGCTISNLQVVGDLSDRGLFGRTESATIQNLKLEDSSVQGTENIGLLVGSAVSTTLSAVSVAGSVVAVGESYDSHDGAGGVVGFSDGGAFEYLTSSAGVRVDASLEGSGAGGLLGTMVGTSLRMSYTSSTAAVNGYDHVGGLVGRALYGASIGNSYAMGSIAGANYGVGGLVGDVYGVGGPSSAISIFDSYAVAAETGEGGSFGGLVGSGGDEDPWTLAPLTYTASFWDEYTSHQSTTWLGYYVGAPDESRTTVVGASTTAEMKTASTFEAWSSSIWNIANGSYPTLKDFDAQFGTCPGDDTTPVTPVTPVVPGGGSAPAPTASATPTPSTSTAPIAPASLDPIPNNENPNIPAAGLRPGVSVVLVNGVPVPVTVAPDSNRAPRALSIVGPGFTMSLSGRSDNANPLGLTKDSALILQSQQGNRSRSGTIGTAKPGLMPFKPCKVTGPEAVTSGSGFKPGSSVKFYLLPSTYLGEMAADESGAFSGAVPIPAGITLGTHTLQVNGYSAESQVRSVSIGVIVEPTVAAKAAQARAKVFFDPMSPSITGTSAKTLDALIAKTGRQGIKTHVVGFVQESATGTNDQTLSTMRARNVASYLKGRGLTGAYIASGDGVSAISGESALGRRVNVTISYRRPC</sequence>
<dbReference type="Gene3D" id="3.30.1330.60">
    <property type="entry name" value="OmpA-like domain"/>
    <property type="match status" value="1"/>
</dbReference>
<dbReference type="InterPro" id="IPR036737">
    <property type="entry name" value="OmpA-like_sf"/>
</dbReference>
<proteinExistence type="predicted"/>
<dbReference type="AlphaFoldDB" id="A0A6J7IRA9"/>
<evidence type="ECO:0000256" key="1">
    <source>
        <dbReference type="SAM" id="MobiDB-lite"/>
    </source>
</evidence>
<reference evidence="2" key="1">
    <citation type="submission" date="2020-05" db="EMBL/GenBank/DDBJ databases">
        <authorList>
            <person name="Chiriac C."/>
            <person name="Salcher M."/>
            <person name="Ghai R."/>
            <person name="Kavagutti S V."/>
        </authorList>
    </citation>
    <scope>NUCLEOTIDE SEQUENCE</scope>
</reference>
<name>A0A6J7IRA9_9ZZZZ</name>
<feature type="region of interest" description="Disordered" evidence="1">
    <location>
        <begin position="448"/>
        <end position="474"/>
    </location>
</feature>
<gene>
    <name evidence="2" type="ORF">UFOPK3720_00800</name>
</gene>
<feature type="region of interest" description="Disordered" evidence="1">
    <location>
        <begin position="1"/>
        <end position="25"/>
    </location>
</feature>
<protein>
    <submittedName>
        <fullName evidence="2">Unannotated protein</fullName>
    </submittedName>
</protein>
<accession>A0A6J7IRA9</accession>
<evidence type="ECO:0000313" key="2">
    <source>
        <dbReference type="EMBL" id="CAB4932804.1"/>
    </source>
</evidence>
<dbReference type="Gene3D" id="2.160.20.110">
    <property type="match status" value="1"/>
</dbReference>
<feature type="compositionally biased region" description="Basic and acidic residues" evidence="1">
    <location>
        <begin position="1"/>
        <end position="10"/>
    </location>
</feature>
<dbReference type="SUPFAM" id="SSF103088">
    <property type="entry name" value="OmpA-like"/>
    <property type="match status" value="1"/>
</dbReference>